<protein>
    <submittedName>
        <fullName evidence="3">Tubulin beta-1 chain</fullName>
    </submittedName>
</protein>
<name>A0AAW0LVG3_QUESU</name>
<dbReference type="AlphaFoldDB" id="A0AAW0LVG3"/>
<dbReference type="InterPro" id="IPR036525">
    <property type="entry name" value="Tubulin/FtsZ_GTPase_sf"/>
</dbReference>
<keyword evidence="2" id="KW-0206">Cytoskeleton</keyword>
<evidence type="ECO:0000256" key="2">
    <source>
        <dbReference type="ARBA" id="ARBA00023212"/>
    </source>
</evidence>
<reference evidence="3 4" key="1">
    <citation type="journal article" date="2018" name="Sci. Data">
        <title>The draft genome sequence of cork oak.</title>
        <authorList>
            <person name="Ramos A.M."/>
            <person name="Usie A."/>
            <person name="Barbosa P."/>
            <person name="Barros P.M."/>
            <person name="Capote T."/>
            <person name="Chaves I."/>
            <person name="Simoes F."/>
            <person name="Abreu I."/>
            <person name="Carrasquinho I."/>
            <person name="Faro C."/>
            <person name="Guimaraes J.B."/>
            <person name="Mendonca D."/>
            <person name="Nobrega F."/>
            <person name="Rodrigues L."/>
            <person name="Saibo N.J.M."/>
            <person name="Varela M.C."/>
            <person name="Egas C."/>
            <person name="Matos J."/>
            <person name="Miguel C.M."/>
            <person name="Oliveira M.M."/>
            <person name="Ricardo C.P."/>
            <person name="Goncalves S."/>
        </authorList>
    </citation>
    <scope>NUCLEOTIDE SEQUENCE [LARGE SCALE GENOMIC DNA]</scope>
    <source>
        <strain evidence="4">cv. HL8</strain>
    </source>
</reference>
<comment type="subcellular location">
    <subcellularLocation>
        <location evidence="1">Cytoplasm</location>
        <location evidence="1">Cytoskeleton</location>
    </subcellularLocation>
</comment>
<proteinExistence type="predicted"/>
<dbReference type="InterPro" id="IPR013838">
    <property type="entry name" value="Beta-tubulin_BS"/>
</dbReference>
<keyword evidence="2" id="KW-0963">Cytoplasm</keyword>
<dbReference type="PROSITE" id="PS00228">
    <property type="entry name" value="TUBULIN_B_AUTOREG"/>
    <property type="match status" value="1"/>
</dbReference>
<dbReference type="SUPFAM" id="SSF52490">
    <property type="entry name" value="Tubulin nucleotide-binding domain-like"/>
    <property type="match status" value="1"/>
</dbReference>
<evidence type="ECO:0000313" key="3">
    <source>
        <dbReference type="EMBL" id="KAK7855056.1"/>
    </source>
</evidence>
<dbReference type="EMBL" id="PKMF04000049">
    <property type="protein sequence ID" value="KAK7855056.1"/>
    <property type="molecule type" value="Genomic_DNA"/>
</dbReference>
<dbReference type="GO" id="GO:0005856">
    <property type="term" value="C:cytoskeleton"/>
    <property type="evidence" value="ECO:0007669"/>
    <property type="project" value="UniProtKB-SubCell"/>
</dbReference>
<organism evidence="3 4">
    <name type="scientific">Quercus suber</name>
    <name type="common">Cork oak</name>
    <dbReference type="NCBI Taxonomy" id="58331"/>
    <lineage>
        <taxon>Eukaryota</taxon>
        <taxon>Viridiplantae</taxon>
        <taxon>Streptophyta</taxon>
        <taxon>Embryophyta</taxon>
        <taxon>Tracheophyta</taxon>
        <taxon>Spermatophyta</taxon>
        <taxon>Magnoliopsida</taxon>
        <taxon>eudicotyledons</taxon>
        <taxon>Gunneridae</taxon>
        <taxon>Pentapetalae</taxon>
        <taxon>rosids</taxon>
        <taxon>fabids</taxon>
        <taxon>Fagales</taxon>
        <taxon>Fagaceae</taxon>
        <taxon>Quercus</taxon>
    </lineage>
</organism>
<dbReference type="Gene3D" id="3.40.50.1440">
    <property type="entry name" value="Tubulin/FtsZ, GTPase domain"/>
    <property type="match status" value="1"/>
</dbReference>
<evidence type="ECO:0000256" key="1">
    <source>
        <dbReference type="ARBA" id="ARBA00004245"/>
    </source>
</evidence>
<accession>A0AAW0LVG3</accession>
<dbReference type="Proteomes" id="UP000237347">
    <property type="component" value="Unassembled WGS sequence"/>
</dbReference>
<keyword evidence="4" id="KW-1185">Reference proteome</keyword>
<comment type="caution">
    <text evidence="3">The sequence shown here is derived from an EMBL/GenBank/DDBJ whole genome shotgun (WGS) entry which is preliminary data.</text>
</comment>
<evidence type="ECO:0000313" key="4">
    <source>
        <dbReference type="Proteomes" id="UP000237347"/>
    </source>
</evidence>
<sequence>MREILRIQGGQCGNQIGAKFWEGVCRTRHRSNWEVPGRLRSTARENQRLLQ</sequence>
<gene>
    <name evidence="3" type="primary">TUBB1_2</name>
    <name evidence="3" type="ORF">CFP56_029836</name>
</gene>